<reference evidence="3" key="1">
    <citation type="submission" date="2017-03" db="EMBL/GenBank/DDBJ databases">
        <title>Phytopthora megakarya and P. palmivora, two closely related causual agents of cacao black pod achieved similar genome size and gene model numbers by different mechanisms.</title>
        <authorList>
            <person name="Ali S."/>
            <person name="Shao J."/>
            <person name="Larry D.J."/>
            <person name="Kronmiller B."/>
            <person name="Shen D."/>
            <person name="Strem M.D."/>
            <person name="Melnick R.L."/>
            <person name="Guiltinan M.J."/>
            <person name="Tyler B.M."/>
            <person name="Meinhardt L.W."/>
            <person name="Bailey B.A."/>
        </authorList>
    </citation>
    <scope>NUCLEOTIDE SEQUENCE [LARGE SCALE GENOMIC DNA]</scope>
    <source>
        <strain evidence="3">zdho120</strain>
    </source>
</reference>
<feature type="region of interest" description="Disordered" evidence="1">
    <location>
        <begin position="167"/>
        <end position="212"/>
    </location>
</feature>
<dbReference type="OrthoDB" id="126207at2759"/>
<dbReference type="EMBL" id="NBNE01001157">
    <property type="protein sequence ID" value="OWZ15293.1"/>
    <property type="molecule type" value="Genomic_DNA"/>
</dbReference>
<keyword evidence="3" id="KW-1185">Reference proteome</keyword>
<accession>A0A225WC27</accession>
<protein>
    <submittedName>
        <fullName evidence="2">Uncharacterized protein</fullName>
    </submittedName>
</protein>
<comment type="caution">
    <text evidence="2">The sequence shown here is derived from an EMBL/GenBank/DDBJ whole genome shotgun (WGS) entry which is preliminary data.</text>
</comment>
<evidence type="ECO:0000313" key="2">
    <source>
        <dbReference type="EMBL" id="OWZ15293.1"/>
    </source>
</evidence>
<organism evidence="2 3">
    <name type="scientific">Phytophthora megakarya</name>
    <dbReference type="NCBI Taxonomy" id="4795"/>
    <lineage>
        <taxon>Eukaryota</taxon>
        <taxon>Sar</taxon>
        <taxon>Stramenopiles</taxon>
        <taxon>Oomycota</taxon>
        <taxon>Peronosporomycetes</taxon>
        <taxon>Peronosporales</taxon>
        <taxon>Peronosporaceae</taxon>
        <taxon>Phytophthora</taxon>
    </lineage>
</organism>
<name>A0A225WC27_9STRA</name>
<feature type="compositionally biased region" description="Basic and acidic residues" evidence="1">
    <location>
        <begin position="196"/>
        <end position="205"/>
    </location>
</feature>
<gene>
    <name evidence="2" type="ORF">PHMEG_00011101</name>
</gene>
<proteinExistence type="predicted"/>
<sequence length="212" mass="24337">MRLSSANFVESLERRWRLLKPSEKEPEGQFRFLCFLYVANVMSPPSSSSDFHRATENRIQQARMQRLAHEAANSVRFGAITAHHLDIVNARRPDTVGFHVPDNNTTAQAMDLDQQREDIELKQMRWRRHKQRGVWFPVEVDVVSLRRAVGLPDHKLFTAGIFHSFTPNQPTNPNMEGEEHKDNDETMSAQEDGMSSDDRVFDRSCAEGGMSI</sequence>
<dbReference type="Proteomes" id="UP000198211">
    <property type="component" value="Unassembled WGS sequence"/>
</dbReference>
<evidence type="ECO:0000256" key="1">
    <source>
        <dbReference type="SAM" id="MobiDB-lite"/>
    </source>
</evidence>
<evidence type="ECO:0000313" key="3">
    <source>
        <dbReference type="Proteomes" id="UP000198211"/>
    </source>
</evidence>
<dbReference type="AlphaFoldDB" id="A0A225WC27"/>